<evidence type="ECO:0000313" key="5">
    <source>
        <dbReference type="Proteomes" id="UP000526184"/>
    </source>
</evidence>
<organism evidence="4 5">
    <name type="scientific">Streptobacillus felis</name>
    <dbReference type="NCBI Taxonomy" id="1384509"/>
    <lineage>
        <taxon>Bacteria</taxon>
        <taxon>Fusobacteriati</taxon>
        <taxon>Fusobacteriota</taxon>
        <taxon>Fusobacteriia</taxon>
        <taxon>Fusobacteriales</taxon>
        <taxon>Leptotrichiaceae</taxon>
        <taxon>Streptobacillus</taxon>
    </lineage>
</organism>
<dbReference type="SUPFAM" id="SSF46689">
    <property type="entry name" value="Homeodomain-like"/>
    <property type="match status" value="1"/>
</dbReference>
<evidence type="ECO:0000259" key="3">
    <source>
        <dbReference type="PROSITE" id="PS50977"/>
    </source>
</evidence>
<comment type="caution">
    <text evidence="4">The sequence shown here is derived from an EMBL/GenBank/DDBJ whole genome shotgun (WGS) entry which is preliminary data.</text>
</comment>
<evidence type="ECO:0000256" key="2">
    <source>
        <dbReference type="PROSITE-ProRule" id="PRU00335"/>
    </source>
</evidence>
<feature type="domain" description="HTH tetR-type" evidence="3">
    <location>
        <begin position="11"/>
        <end position="71"/>
    </location>
</feature>
<protein>
    <submittedName>
        <fullName evidence="4">TetR/AcrR family transcriptional regulator</fullName>
    </submittedName>
</protein>
<feature type="DNA-binding region" description="H-T-H motif" evidence="2">
    <location>
        <begin position="34"/>
        <end position="53"/>
    </location>
</feature>
<dbReference type="Proteomes" id="UP000526184">
    <property type="component" value="Unassembled WGS sequence"/>
</dbReference>
<reference evidence="4 5" key="1">
    <citation type="submission" date="2020-05" db="EMBL/GenBank/DDBJ databases">
        <title>Streptobacillus felis strain LHL191014123.</title>
        <authorList>
            <person name="Fawzy A."/>
            <person name="Rau J."/>
            <person name="Risse K."/>
            <person name="Schauerte N."/>
            <person name="Geiger C."/>
            <person name="Blom J."/>
            <person name="Imirzalioglu C."/>
            <person name="Falgenhauer J."/>
            <person name="Bach A."/>
            <person name="Herden C."/>
            <person name="Eisenberg T."/>
        </authorList>
    </citation>
    <scope>NUCLEOTIDE SEQUENCE [LARGE SCALE GENOMIC DNA]</scope>
    <source>
        <strain evidence="4 5">LHL191014123</strain>
    </source>
</reference>
<dbReference type="Pfam" id="PF21626">
    <property type="entry name" value="TetR-C_39"/>
    <property type="match status" value="1"/>
</dbReference>
<keyword evidence="1 2" id="KW-0238">DNA-binding</keyword>
<dbReference type="Pfam" id="PF00440">
    <property type="entry name" value="TetR_N"/>
    <property type="match status" value="1"/>
</dbReference>
<sequence length="178" mass="21719">MPKNTFNNLPKEKKEKIIRVLKEIFTAKNIQEVNVKEIVEKLNIARGSFYQYFDNLYDAYFLILELETEDIHNVFMSIMRKNMFDIKKSLEEYGIRIADILFKKESYSIYKYRYLYWDIELEKSWNKMNKINVVESEKMHFVKAVIHDLIERMFKENWGKEKFINKYMEHLEMLKGGI</sequence>
<evidence type="ECO:0000256" key="1">
    <source>
        <dbReference type="ARBA" id="ARBA00023125"/>
    </source>
</evidence>
<keyword evidence="5" id="KW-1185">Reference proteome</keyword>
<evidence type="ECO:0000313" key="4">
    <source>
        <dbReference type="EMBL" id="NYV28014.1"/>
    </source>
</evidence>
<dbReference type="AlphaFoldDB" id="A0A7Z0PEX4"/>
<accession>A0A7Z0PEX4</accession>
<dbReference type="InterPro" id="IPR001647">
    <property type="entry name" value="HTH_TetR"/>
</dbReference>
<dbReference type="Gene3D" id="1.10.357.10">
    <property type="entry name" value="Tetracycline Repressor, domain 2"/>
    <property type="match status" value="1"/>
</dbReference>
<dbReference type="EMBL" id="JABMKT010000018">
    <property type="protein sequence ID" value="NYV28014.1"/>
    <property type="molecule type" value="Genomic_DNA"/>
</dbReference>
<dbReference type="InterPro" id="IPR009057">
    <property type="entry name" value="Homeodomain-like_sf"/>
</dbReference>
<dbReference type="InterPro" id="IPR049443">
    <property type="entry name" value="TetR_YgfC-like_C"/>
</dbReference>
<dbReference type="RefSeq" id="WP_180136139.1">
    <property type="nucleotide sequence ID" value="NZ_JABMKT010000018.1"/>
</dbReference>
<dbReference type="PROSITE" id="PS50977">
    <property type="entry name" value="HTH_TETR_2"/>
    <property type="match status" value="1"/>
</dbReference>
<gene>
    <name evidence="4" type="ORF">HP397_04205</name>
</gene>
<name>A0A7Z0PEX4_9FUSO</name>
<dbReference type="GO" id="GO:0003677">
    <property type="term" value="F:DNA binding"/>
    <property type="evidence" value="ECO:0007669"/>
    <property type="project" value="UniProtKB-UniRule"/>
</dbReference>
<proteinExistence type="predicted"/>